<evidence type="ECO:0000256" key="4">
    <source>
        <dbReference type="ARBA" id="ARBA00023125"/>
    </source>
</evidence>
<dbReference type="CDD" id="cd00609">
    <property type="entry name" value="AAT_like"/>
    <property type="match status" value="1"/>
</dbReference>
<dbReference type="GO" id="GO:0030170">
    <property type="term" value="F:pyridoxal phosphate binding"/>
    <property type="evidence" value="ECO:0007669"/>
    <property type="project" value="InterPro"/>
</dbReference>
<dbReference type="Gene3D" id="1.10.10.10">
    <property type="entry name" value="Winged helix-like DNA-binding domain superfamily/Winged helix DNA-binding domain"/>
    <property type="match status" value="1"/>
</dbReference>
<sequence length="446" mass="47648">MTISGTTAAEIAAHVRDLVAAGEFAPGESLPPIRELAKSLGVNRNTVAAAYRLLATAGTAETHGRSGTTISRVPVLDREGAAGGGRAINLASGNPDPAFLPDPSRALSRVRYEPPLYGTPVIDEGLLDWADAHLAPDVGGEYRLVLAHGAVDAVERLLTAHLTRGDAVAVEDPCFLSSIGTLRLNGFQTAAVPVDDHGMLPDRLDDAIRAGARAVILTPRAHNPTGASLTERRAAELRAVLERNPQVLVIEDDHFSAVSSFDYHRATPPSTNRWALVRSVSKFLGPDLRLAFIAADSETAARLETRLSSGTTWVSHLIQQLVHTILTDPVTSELLAQAKQAYAERSSFLVDALAEHGIHANPRPDGLNVWVEFDRPVQNLVADLGELGWLVRPGDPFATENGRHRNAIRVSTATLTPPIASVFAADLADRAAHLDLRTAATRREPA</sequence>
<dbReference type="InterPro" id="IPR015424">
    <property type="entry name" value="PyrdxlP-dep_Trfase"/>
</dbReference>
<keyword evidence="7" id="KW-0032">Aminotransferase</keyword>
<dbReference type="Pfam" id="PF00392">
    <property type="entry name" value="GntR"/>
    <property type="match status" value="1"/>
</dbReference>
<dbReference type="GO" id="GO:0008483">
    <property type="term" value="F:transaminase activity"/>
    <property type="evidence" value="ECO:0007669"/>
    <property type="project" value="UniProtKB-KW"/>
</dbReference>
<dbReference type="SMART" id="SM00345">
    <property type="entry name" value="HTH_GNTR"/>
    <property type="match status" value="1"/>
</dbReference>
<dbReference type="EMBL" id="SDPN01000004">
    <property type="protein sequence ID" value="RXZ72626.1"/>
    <property type="molecule type" value="Genomic_DNA"/>
</dbReference>
<protein>
    <submittedName>
        <fullName evidence="7">Aminotransferase class I/II-fold pyridoxal phosphate-dependent enzyme</fullName>
    </submittedName>
</protein>
<dbReference type="CDD" id="cd07377">
    <property type="entry name" value="WHTH_GntR"/>
    <property type="match status" value="1"/>
</dbReference>
<dbReference type="InterPro" id="IPR015421">
    <property type="entry name" value="PyrdxlP-dep_Trfase_major"/>
</dbReference>
<dbReference type="GO" id="GO:0003677">
    <property type="term" value="F:DNA binding"/>
    <property type="evidence" value="ECO:0007669"/>
    <property type="project" value="UniProtKB-KW"/>
</dbReference>
<keyword evidence="8" id="KW-1185">Reference proteome</keyword>
<evidence type="ECO:0000259" key="6">
    <source>
        <dbReference type="PROSITE" id="PS50949"/>
    </source>
</evidence>
<dbReference type="InterPro" id="IPR051446">
    <property type="entry name" value="HTH_trans_reg/aminotransferase"/>
</dbReference>
<dbReference type="SUPFAM" id="SSF46785">
    <property type="entry name" value="Winged helix' DNA-binding domain"/>
    <property type="match status" value="1"/>
</dbReference>
<organism evidence="7 8">
    <name type="scientific">Agromyces albus</name>
    <dbReference type="NCBI Taxonomy" id="205332"/>
    <lineage>
        <taxon>Bacteria</taxon>
        <taxon>Bacillati</taxon>
        <taxon>Actinomycetota</taxon>
        <taxon>Actinomycetes</taxon>
        <taxon>Micrococcales</taxon>
        <taxon>Microbacteriaceae</taxon>
        <taxon>Agromyces</taxon>
    </lineage>
</organism>
<keyword evidence="7" id="KW-0808">Transferase</keyword>
<keyword evidence="3" id="KW-0805">Transcription regulation</keyword>
<gene>
    <name evidence="7" type="ORF">ESP51_03680</name>
</gene>
<name>A0A4V1QYC0_9MICO</name>
<dbReference type="Gene3D" id="3.40.640.10">
    <property type="entry name" value="Type I PLP-dependent aspartate aminotransferase-like (Major domain)"/>
    <property type="match status" value="1"/>
</dbReference>
<keyword evidence="2" id="KW-0663">Pyridoxal phosphate</keyword>
<accession>A0A4V1QYC0</accession>
<comment type="caution">
    <text evidence="7">The sequence shown here is derived from an EMBL/GenBank/DDBJ whole genome shotgun (WGS) entry which is preliminary data.</text>
</comment>
<dbReference type="AlphaFoldDB" id="A0A4V1QYC0"/>
<feature type="domain" description="HTH gntR-type" evidence="6">
    <location>
        <begin position="5"/>
        <end position="73"/>
    </location>
</feature>
<keyword evidence="4" id="KW-0238">DNA-binding</keyword>
<dbReference type="PROSITE" id="PS50949">
    <property type="entry name" value="HTH_GNTR"/>
    <property type="match status" value="1"/>
</dbReference>
<dbReference type="InterPro" id="IPR004839">
    <property type="entry name" value="Aminotransferase_I/II_large"/>
</dbReference>
<dbReference type="OrthoDB" id="4336542at2"/>
<dbReference type="Pfam" id="PF00155">
    <property type="entry name" value="Aminotran_1_2"/>
    <property type="match status" value="1"/>
</dbReference>
<evidence type="ECO:0000256" key="3">
    <source>
        <dbReference type="ARBA" id="ARBA00023015"/>
    </source>
</evidence>
<evidence type="ECO:0000313" key="8">
    <source>
        <dbReference type="Proteomes" id="UP000293865"/>
    </source>
</evidence>
<keyword evidence="5" id="KW-0804">Transcription</keyword>
<reference evidence="7 8" key="1">
    <citation type="submission" date="2019-01" db="EMBL/GenBank/DDBJ databases">
        <title>Agromyces.</title>
        <authorList>
            <person name="Li J."/>
        </authorList>
    </citation>
    <scope>NUCLEOTIDE SEQUENCE [LARGE SCALE GENOMIC DNA]</scope>
    <source>
        <strain evidence="7 8">DSM 15934</strain>
    </source>
</reference>
<evidence type="ECO:0000256" key="2">
    <source>
        <dbReference type="ARBA" id="ARBA00022898"/>
    </source>
</evidence>
<proteinExistence type="inferred from homology"/>
<dbReference type="InterPro" id="IPR036390">
    <property type="entry name" value="WH_DNA-bd_sf"/>
</dbReference>
<dbReference type="PANTHER" id="PTHR46577:SF1">
    <property type="entry name" value="HTH-TYPE TRANSCRIPTIONAL REGULATORY PROTEIN GABR"/>
    <property type="match status" value="1"/>
</dbReference>
<dbReference type="SUPFAM" id="SSF53383">
    <property type="entry name" value="PLP-dependent transferases"/>
    <property type="match status" value="1"/>
</dbReference>
<dbReference type="InterPro" id="IPR036388">
    <property type="entry name" value="WH-like_DNA-bd_sf"/>
</dbReference>
<evidence type="ECO:0000313" key="7">
    <source>
        <dbReference type="EMBL" id="RXZ72626.1"/>
    </source>
</evidence>
<dbReference type="Proteomes" id="UP000293865">
    <property type="component" value="Unassembled WGS sequence"/>
</dbReference>
<evidence type="ECO:0000256" key="1">
    <source>
        <dbReference type="ARBA" id="ARBA00005384"/>
    </source>
</evidence>
<dbReference type="GO" id="GO:0003700">
    <property type="term" value="F:DNA-binding transcription factor activity"/>
    <property type="evidence" value="ECO:0007669"/>
    <property type="project" value="InterPro"/>
</dbReference>
<dbReference type="PANTHER" id="PTHR46577">
    <property type="entry name" value="HTH-TYPE TRANSCRIPTIONAL REGULATORY PROTEIN GABR"/>
    <property type="match status" value="1"/>
</dbReference>
<evidence type="ECO:0000256" key="5">
    <source>
        <dbReference type="ARBA" id="ARBA00023163"/>
    </source>
</evidence>
<dbReference type="InterPro" id="IPR000524">
    <property type="entry name" value="Tscrpt_reg_HTH_GntR"/>
</dbReference>
<comment type="similarity">
    <text evidence="1">In the C-terminal section; belongs to the class-I pyridoxal-phosphate-dependent aminotransferase family.</text>
</comment>